<dbReference type="RefSeq" id="WP_118231146.1">
    <property type="nucleotide sequence ID" value="NZ_CATZTO010000007.1"/>
</dbReference>
<dbReference type="EMBL" id="QRHR01000001">
    <property type="protein sequence ID" value="RHF90776.1"/>
    <property type="molecule type" value="Genomic_DNA"/>
</dbReference>
<sequence>MKKIIKQFKKKNYKYVYEYLAMNKYEYTIDNFEKDFAMISSLNKFIYLIYLISNENTFRNVILICDFLEYTDTFFFDIYSVIGFFIRQYLNSNPKDLKMKEWVISRYSENPDSPFTQDEIMSWRHDTQ</sequence>
<proteinExistence type="predicted"/>
<reference evidence="1 2" key="1">
    <citation type="submission" date="2018-08" db="EMBL/GenBank/DDBJ databases">
        <title>A genome reference for cultivated species of the human gut microbiota.</title>
        <authorList>
            <person name="Zou Y."/>
            <person name="Xue W."/>
            <person name="Luo G."/>
        </authorList>
    </citation>
    <scope>NUCLEOTIDE SEQUENCE [LARGE SCALE GENOMIC DNA]</scope>
    <source>
        <strain evidence="1 2">AM23-22</strain>
    </source>
</reference>
<evidence type="ECO:0000313" key="1">
    <source>
        <dbReference type="EMBL" id="RHF90776.1"/>
    </source>
</evidence>
<comment type="caution">
    <text evidence="1">The sequence shown here is derived from an EMBL/GenBank/DDBJ whole genome shotgun (WGS) entry which is preliminary data.</text>
</comment>
<gene>
    <name evidence="1" type="ORF">DW652_00770</name>
</gene>
<dbReference type="AlphaFoldDB" id="A0A414RCL0"/>
<evidence type="ECO:0000313" key="2">
    <source>
        <dbReference type="Proteomes" id="UP000286186"/>
    </source>
</evidence>
<organism evidence="1 2">
    <name type="scientific">Eubacterium ventriosum</name>
    <dbReference type="NCBI Taxonomy" id="39496"/>
    <lineage>
        <taxon>Bacteria</taxon>
        <taxon>Bacillati</taxon>
        <taxon>Bacillota</taxon>
        <taxon>Clostridia</taxon>
        <taxon>Eubacteriales</taxon>
        <taxon>Eubacteriaceae</taxon>
        <taxon>Eubacterium</taxon>
    </lineage>
</organism>
<accession>A0A414RCL0</accession>
<dbReference type="Proteomes" id="UP000286186">
    <property type="component" value="Unassembled WGS sequence"/>
</dbReference>
<protein>
    <submittedName>
        <fullName evidence="1">Uncharacterized protein</fullName>
    </submittedName>
</protein>
<name>A0A414RCL0_9FIRM</name>